<proteinExistence type="predicted"/>
<dbReference type="InterPro" id="IPR012946">
    <property type="entry name" value="X8"/>
</dbReference>
<reference evidence="10 11" key="1">
    <citation type="journal article" date="2022" name="Nat. Plants">
        <title>Genomes of leafy and leafless Platanthera orchids illuminate the evolution of mycoheterotrophy.</title>
        <authorList>
            <person name="Li M.H."/>
            <person name="Liu K.W."/>
            <person name="Li Z."/>
            <person name="Lu H.C."/>
            <person name="Ye Q.L."/>
            <person name="Zhang D."/>
            <person name="Wang J.Y."/>
            <person name="Li Y.F."/>
            <person name="Zhong Z.M."/>
            <person name="Liu X."/>
            <person name="Yu X."/>
            <person name="Liu D.K."/>
            <person name="Tu X.D."/>
            <person name="Liu B."/>
            <person name="Hao Y."/>
            <person name="Liao X.Y."/>
            <person name="Jiang Y.T."/>
            <person name="Sun W.H."/>
            <person name="Chen J."/>
            <person name="Chen Y.Q."/>
            <person name="Ai Y."/>
            <person name="Zhai J.W."/>
            <person name="Wu S.S."/>
            <person name="Zhou Z."/>
            <person name="Hsiao Y.Y."/>
            <person name="Wu W.L."/>
            <person name="Chen Y.Y."/>
            <person name="Lin Y.F."/>
            <person name="Hsu J.L."/>
            <person name="Li C.Y."/>
            <person name="Wang Z.W."/>
            <person name="Zhao X."/>
            <person name="Zhong W.Y."/>
            <person name="Ma X.K."/>
            <person name="Ma L."/>
            <person name="Huang J."/>
            <person name="Chen G.Z."/>
            <person name="Huang M.Z."/>
            <person name="Huang L."/>
            <person name="Peng D.H."/>
            <person name="Luo Y.B."/>
            <person name="Zou S.Q."/>
            <person name="Chen S.P."/>
            <person name="Lan S."/>
            <person name="Tsai W.C."/>
            <person name="Van de Peer Y."/>
            <person name="Liu Z.J."/>
        </authorList>
    </citation>
    <scope>NUCLEOTIDE SEQUENCE [LARGE SCALE GENOMIC DNA]</scope>
    <source>
        <strain evidence="10">Lor287</strain>
    </source>
</reference>
<keyword evidence="4 8" id="KW-0732">Signal</keyword>
<gene>
    <name evidence="10" type="ORF">KSP39_PZI013627</name>
</gene>
<comment type="subcellular location">
    <subcellularLocation>
        <location evidence="1">Cell membrane</location>
        <topology evidence="1">Lipid-anchor</topology>
        <topology evidence="1">GPI-anchor</topology>
    </subcellularLocation>
</comment>
<evidence type="ECO:0000256" key="3">
    <source>
        <dbReference type="ARBA" id="ARBA00022622"/>
    </source>
</evidence>
<name>A0AAP0BEX0_9ASPA</name>
<evidence type="ECO:0000256" key="7">
    <source>
        <dbReference type="ARBA" id="ARBA00023180"/>
    </source>
</evidence>
<evidence type="ECO:0000256" key="2">
    <source>
        <dbReference type="ARBA" id="ARBA00022475"/>
    </source>
</evidence>
<dbReference type="Proteomes" id="UP001418222">
    <property type="component" value="Unassembled WGS sequence"/>
</dbReference>
<dbReference type="InterPro" id="IPR044788">
    <property type="entry name" value="X8_dom_prot"/>
</dbReference>
<keyword evidence="2" id="KW-1003">Cell membrane</keyword>
<dbReference type="AlphaFoldDB" id="A0AAP0BEX0"/>
<dbReference type="FunFam" id="1.20.58.1040:FF:000001">
    <property type="entry name" value="Glucan endo-1,3-beta-glucosidase 4"/>
    <property type="match status" value="1"/>
</dbReference>
<dbReference type="GO" id="GO:0009506">
    <property type="term" value="C:plasmodesma"/>
    <property type="evidence" value="ECO:0007669"/>
    <property type="project" value="UniProtKB-ARBA"/>
</dbReference>
<feature type="chain" id="PRO_5042824796" evidence="8">
    <location>
        <begin position="37"/>
        <end position="187"/>
    </location>
</feature>
<evidence type="ECO:0000259" key="9">
    <source>
        <dbReference type="SMART" id="SM00768"/>
    </source>
</evidence>
<dbReference type="EMBL" id="JBBWWQ010000011">
    <property type="protein sequence ID" value="KAK8935801.1"/>
    <property type="molecule type" value="Genomic_DNA"/>
</dbReference>
<dbReference type="GO" id="GO:0005886">
    <property type="term" value="C:plasma membrane"/>
    <property type="evidence" value="ECO:0007669"/>
    <property type="project" value="UniProtKB-SubCell"/>
</dbReference>
<protein>
    <submittedName>
        <fullName evidence="10">Glucan endo-1,3-beta-glucosidase-like protein 1</fullName>
    </submittedName>
</protein>
<comment type="caution">
    <text evidence="10">The sequence shown here is derived from an EMBL/GenBank/DDBJ whole genome shotgun (WGS) entry which is preliminary data.</text>
</comment>
<evidence type="ECO:0000256" key="8">
    <source>
        <dbReference type="SAM" id="SignalP"/>
    </source>
</evidence>
<dbReference type="Pfam" id="PF07983">
    <property type="entry name" value="X8"/>
    <property type="match status" value="1"/>
</dbReference>
<keyword evidence="11" id="KW-1185">Reference proteome</keyword>
<evidence type="ECO:0000256" key="1">
    <source>
        <dbReference type="ARBA" id="ARBA00004609"/>
    </source>
</evidence>
<accession>A0AAP0BEX0</accession>
<evidence type="ECO:0000256" key="5">
    <source>
        <dbReference type="ARBA" id="ARBA00023136"/>
    </source>
</evidence>
<dbReference type="PANTHER" id="PTHR31044">
    <property type="entry name" value="BETA-1,3 GLUCANASE"/>
    <property type="match status" value="1"/>
</dbReference>
<keyword evidence="6" id="KW-1015">Disulfide bond</keyword>
<evidence type="ECO:0000256" key="6">
    <source>
        <dbReference type="ARBA" id="ARBA00023157"/>
    </source>
</evidence>
<feature type="signal peptide" evidence="8">
    <location>
        <begin position="1"/>
        <end position="36"/>
    </location>
</feature>
<dbReference type="GO" id="GO:0098552">
    <property type="term" value="C:side of membrane"/>
    <property type="evidence" value="ECO:0007669"/>
    <property type="project" value="UniProtKB-KW"/>
</dbReference>
<dbReference type="PANTHER" id="PTHR31044:SF33">
    <property type="entry name" value="PLASMODESMATA CALLOSE-BINDING PROTEIN 5"/>
    <property type="match status" value="1"/>
</dbReference>
<dbReference type="Gene3D" id="1.20.58.1040">
    <property type="match status" value="1"/>
</dbReference>
<sequence>MRAAMNKLPLRLLLRLQRRPLPLLFLLFIFLSDAAAVNSPISTHDGVASGEEIWCVGKNNAEEDALQAALDWACGPGSADCRPIQDGGACFEPEDVQSHASYAFNDYFRRHGSSPAACDFSGTAAITGINPSHGDCKFPASSYASNGSFSGSSSGMSLPSSGSGCGWSLKLYVAVLAATATAGSIFQ</sequence>
<dbReference type="SMART" id="SM00768">
    <property type="entry name" value="X8"/>
    <property type="match status" value="1"/>
</dbReference>
<feature type="domain" description="X8" evidence="9">
    <location>
        <begin position="53"/>
        <end position="138"/>
    </location>
</feature>
<keyword evidence="3" id="KW-0449">Lipoprotein</keyword>
<keyword evidence="7" id="KW-0325">Glycoprotein</keyword>
<organism evidence="10 11">
    <name type="scientific">Platanthera zijinensis</name>
    <dbReference type="NCBI Taxonomy" id="2320716"/>
    <lineage>
        <taxon>Eukaryota</taxon>
        <taxon>Viridiplantae</taxon>
        <taxon>Streptophyta</taxon>
        <taxon>Embryophyta</taxon>
        <taxon>Tracheophyta</taxon>
        <taxon>Spermatophyta</taxon>
        <taxon>Magnoliopsida</taxon>
        <taxon>Liliopsida</taxon>
        <taxon>Asparagales</taxon>
        <taxon>Orchidaceae</taxon>
        <taxon>Orchidoideae</taxon>
        <taxon>Orchideae</taxon>
        <taxon>Orchidinae</taxon>
        <taxon>Platanthera</taxon>
    </lineage>
</organism>
<keyword evidence="5" id="KW-0472">Membrane</keyword>
<evidence type="ECO:0000313" key="11">
    <source>
        <dbReference type="Proteomes" id="UP001418222"/>
    </source>
</evidence>
<evidence type="ECO:0000313" key="10">
    <source>
        <dbReference type="EMBL" id="KAK8935801.1"/>
    </source>
</evidence>
<keyword evidence="3" id="KW-0336">GPI-anchor</keyword>
<evidence type="ECO:0000256" key="4">
    <source>
        <dbReference type="ARBA" id="ARBA00022729"/>
    </source>
</evidence>